<comment type="caution">
    <text evidence="5">The sequence shown here is derived from an EMBL/GenBank/DDBJ whole genome shotgun (WGS) entry which is preliminary data.</text>
</comment>
<dbReference type="Pfam" id="PF13545">
    <property type="entry name" value="HTH_Crp_2"/>
    <property type="match status" value="1"/>
</dbReference>
<dbReference type="InterPro" id="IPR000595">
    <property type="entry name" value="cNMP-bd_dom"/>
</dbReference>
<keyword evidence="2" id="KW-0238">DNA-binding</keyword>
<evidence type="ECO:0000256" key="1">
    <source>
        <dbReference type="ARBA" id="ARBA00023015"/>
    </source>
</evidence>
<dbReference type="SUPFAM" id="SSF46785">
    <property type="entry name" value="Winged helix' DNA-binding domain"/>
    <property type="match status" value="1"/>
</dbReference>
<dbReference type="Pfam" id="PF00027">
    <property type="entry name" value="cNMP_binding"/>
    <property type="match status" value="1"/>
</dbReference>
<dbReference type="SUPFAM" id="SSF51206">
    <property type="entry name" value="cAMP-binding domain-like"/>
    <property type="match status" value="1"/>
</dbReference>
<dbReference type="InterPro" id="IPR012318">
    <property type="entry name" value="HTH_CRP"/>
</dbReference>
<dbReference type="PROSITE" id="PS00042">
    <property type="entry name" value="HTH_CRP_1"/>
    <property type="match status" value="1"/>
</dbReference>
<name>A0ABQ1FB26_9SPHN</name>
<dbReference type="Gene3D" id="1.10.10.10">
    <property type="entry name" value="Winged helix-like DNA-binding domain superfamily/Winged helix DNA-binding domain"/>
    <property type="match status" value="1"/>
</dbReference>
<evidence type="ECO:0000313" key="5">
    <source>
        <dbReference type="EMBL" id="GGA05325.1"/>
    </source>
</evidence>
<sequence length="257" mass="27436">MTQIKDVVLRWSYPQAMSSDHSPGLSTTSEQFDRFASAILPCGICDRAFARFRSLARFDGAATGKAPLAKTGEDQIVFVASGATKLVAHATHGREQIVAFHFAGDLVSVPARAAHAYTLVALQPCALVTFPAAAFMLAARAEAGLLNEVLQRALRALDRSREKSIILGRKSAQERVASFLATMAERIGAPQDGGCVLDLPMSRRDIADSLGLTIETVSRQFGELRDLGLLETSGRSIVKLHDLAGLDARAGHLPVAA</sequence>
<dbReference type="InterPro" id="IPR036388">
    <property type="entry name" value="WH-like_DNA-bd_sf"/>
</dbReference>
<reference evidence="6" key="1">
    <citation type="journal article" date="2019" name="Int. J. Syst. Evol. Microbiol.">
        <title>The Global Catalogue of Microorganisms (GCM) 10K type strain sequencing project: providing services to taxonomists for standard genome sequencing and annotation.</title>
        <authorList>
            <consortium name="The Broad Institute Genomics Platform"/>
            <consortium name="The Broad Institute Genome Sequencing Center for Infectious Disease"/>
            <person name="Wu L."/>
            <person name="Ma J."/>
        </authorList>
    </citation>
    <scope>NUCLEOTIDE SEQUENCE [LARGE SCALE GENOMIC DNA]</scope>
    <source>
        <strain evidence="6">CGMCC 1.15297</strain>
    </source>
</reference>
<evidence type="ECO:0000259" key="4">
    <source>
        <dbReference type="PROSITE" id="PS51063"/>
    </source>
</evidence>
<evidence type="ECO:0000313" key="6">
    <source>
        <dbReference type="Proteomes" id="UP000603317"/>
    </source>
</evidence>
<dbReference type="CDD" id="cd00092">
    <property type="entry name" value="HTH_CRP"/>
    <property type="match status" value="1"/>
</dbReference>
<gene>
    <name evidence="5" type="ORF">GCM10010923_13900</name>
</gene>
<keyword evidence="1" id="KW-0805">Transcription regulation</keyword>
<dbReference type="InterPro" id="IPR014710">
    <property type="entry name" value="RmlC-like_jellyroll"/>
</dbReference>
<dbReference type="SMART" id="SM00419">
    <property type="entry name" value="HTH_CRP"/>
    <property type="match status" value="1"/>
</dbReference>
<accession>A0ABQ1FB26</accession>
<evidence type="ECO:0000256" key="2">
    <source>
        <dbReference type="ARBA" id="ARBA00023125"/>
    </source>
</evidence>
<protein>
    <recommendedName>
        <fullName evidence="4">HTH crp-type domain-containing protein</fullName>
    </recommendedName>
</protein>
<keyword evidence="3" id="KW-0804">Transcription</keyword>
<feature type="domain" description="HTH crp-type" evidence="4">
    <location>
        <begin position="170"/>
        <end position="244"/>
    </location>
</feature>
<dbReference type="PRINTS" id="PR00034">
    <property type="entry name" value="HTHCRP"/>
</dbReference>
<dbReference type="Gene3D" id="2.60.120.10">
    <property type="entry name" value="Jelly Rolls"/>
    <property type="match status" value="1"/>
</dbReference>
<dbReference type="InterPro" id="IPR018335">
    <property type="entry name" value="Tscrpt_reg_HTH_Crp-type_CS"/>
</dbReference>
<dbReference type="PROSITE" id="PS51063">
    <property type="entry name" value="HTH_CRP_2"/>
    <property type="match status" value="1"/>
</dbReference>
<dbReference type="Proteomes" id="UP000603317">
    <property type="component" value="Unassembled WGS sequence"/>
</dbReference>
<dbReference type="InterPro" id="IPR018490">
    <property type="entry name" value="cNMP-bd_dom_sf"/>
</dbReference>
<dbReference type="RefSeq" id="WP_188642010.1">
    <property type="nucleotide sequence ID" value="NZ_BMID01000001.1"/>
</dbReference>
<proteinExistence type="predicted"/>
<dbReference type="InterPro" id="IPR036390">
    <property type="entry name" value="WH_DNA-bd_sf"/>
</dbReference>
<keyword evidence="6" id="KW-1185">Reference proteome</keyword>
<dbReference type="EMBL" id="BMID01000001">
    <property type="protein sequence ID" value="GGA05325.1"/>
    <property type="molecule type" value="Genomic_DNA"/>
</dbReference>
<evidence type="ECO:0000256" key="3">
    <source>
        <dbReference type="ARBA" id="ARBA00023163"/>
    </source>
</evidence>
<organism evidence="5 6">
    <name type="scientific">Blastomonas marina</name>
    <dbReference type="NCBI Taxonomy" id="1867408"/>
    <lineage>
        <taxon>Bacteria</taxon>
        <taxon>Pseudomonadati</taxon>
        <taxon>Pseudomonadota</taxon>
        <taxon>Alphaproteobacteria</taxon>
        <taxon>Sphingomonadales</taxon>
        <taxon>Sphingomonadaceae</taxon>
        <taxon>Blastomonas</taxon>
    </lineage>
</organism>